<evidence type="ECO:0000313" key="1">
    <source>
        <dbReference type="EMBL" id="OHB02537.1"/>
    </source>
</evidence>
<dbReference type="EMBL" id="MHWB01000003">
    <property type="protein sequence ID" value="OHB02537.1"/>
    <property type="molecule type" value="Genomic_DNA"/>
</dbReference>
<gene>
    <name evidence="1" type="ORF">A3A96_03850</name>
</gene>
<dbReference type="STRING" id="1802758.A3A96_03850"/>
<organism evidence="1 2">
    <name type="scientific">Candidatus Zambryskibacteria bacterium RIFCSPLOWO2_01_FULL_39_39</name>
    <dbReference type="NCBI Taxonomy" id="1802758"/>
    <lineage>
        <taxon>Bacteria</taxon>
        <taxon>Candidatus Zambryskiibacteriota</taxon>
    </lineage>
</organism>
<sequence>MSEAIGDFVGPVPYAYMAGKMAKILDKYLKERCLLKKEIPPGILADANKLCKLVLEGARFIDSSNPPVSLGAYTMAITVVERVVGHYPDKEDISHLVFGCRLIRLFAEQIEKSENAECLRTSALTVEFMSKFFSELHKLGEEVAYPHYD</sequence>
<name>A0A1G2TZ39_9BACT</name>
<reference evidence="1 2" key="1">
    <citation type="journal article" date="2016" name="Nat. Commun.">
        <title>Thousands of microbial genomes shed light on interconnected biogeochemical processes in an aquifer system.</title>
        <authorList>
            <person name="Anantharaman K."/>
            <person name="Brown C.T."/>
            <person name="Hug L.A."/>
            <person name="Sharon I."/>
            <person name="Castelle C.J."/>
            <person name="Probst A.J."/>
            <person name="Thomas B.C."/>
            <person name="Singh A."/>
            <person name="Wilkins M.J."/>
            <person name="Karaoz U."/>
            <person name="Brodie E.L."/>
            <person name="Williams K.H."/>
            <person name="Hubbard S.S."/>
            <person name="Banfield J.F."/>
        </authorList>
    </citation>
    <scope>NUCLEOTIDE SEQUENCE [LARGE SCALE GENOMIC DNA]</scope>
</reference>
<evidence type="ECO:0000313" key="2">
    <source>
        <dbReference type="Proteomes" id="UP000177707"/>
    </source>
</evidence>
<dbReference type="Proteomes" id="UP000177707">
    <property type="component" value="Unassembled WGS sequence"/>
</dbReference>
<protein>
    <submittedName>
        <fullName evidence="1">Uncharacterized protein</fullName>
    </submittedName>
</protein>
<dbReference type="AlphaFoldDB" id="A0A1G2TZ39"/>
<comment type="caution">
    <text evidence="1">The sequence shown here is derived from an EMBL/GenBank/DDBJ whole genome shotgun (WGS) entry which is preliminary data.</text>
</comment>
<proteinExistence type="predicted"/>
<accession>A0A1G2TZ39</accession>